<dbReference type="NCBIfam" id="NF038070">
    <property type="entry name" value="LmbU_fam_TF"/>
    <property type="match status" value="1"/>
</dbReference>
<feature type="compositionally biased region" description="Low complexity" evidence="1">
    <location>
        <begin position="13"/>
        <end position="31"/>
    </location>
</feature>
<comment type="caution">
    <text evidence="2">The sequence shown here is derived from an EMBL/GenBank/DDBJ whole genome shotgun (WGS) entry which is preliminary data.</text>
</comment>
<evidence type="ECO:0000256" key="1">
    <source>
        <dbReference type="SAM" id="MobiDB-lite"/>
    </source>
</evidence>
<evidence type="ECO:0000313" key="2">
    <source>
        <dbReference type="EMBL" id="MFD2460244.1"/>
    </source>
</evidence>
<reference evidence="3" key="1">
    <citation type="journal article" date="2019" name="Int. J. Syst. Evol. Microbiol.">
        <title>The Global Catalogue of Microorganisms (GCM) 10K type strain sequencing project: providing services to taxonomists for standard genome sequencing and annotation.</title>
        <authorList>
            <consortium name="The Broad Institute Genomics Platform"/>
            <consortium name="The Broad Institute Genome Sequencing Center for Infectious Disease"/>
            <person name="Wu L."/>
            <person name="Ma J."/>
        </authorList>
    </citation>
    <scope>NUCLEOTIDE SEQUENCE [LARGE SCALE GENOMIC DNA]</scope>
    <source>
        <strain evidence="3">CGMCC 4.7643</strain>
    </source>
</reference>
<proteinExistence type="predicted"/>
<name>A0ABW5GG53_9PSEU</name>
<dbReference type="EMBL" id="JBHUKU010000008">
    <property type="protein sequence ID" value="MFD2460244.1"/>
    <property type="molecule type" value="Genomic_DNA"/>
</dbReference>
<sequence length="238" mass="26979">MMTSKEASIPRHSGPAAAPRSAERPPVASSPGRLPGRPFTDGMLTRRTSLNLPPQIPLDEWSRIGHEIFVISESSTWWLGDWLIYGQAQYPDRYMHAIAKTSLDYQTLRNYAWVARRYSVARRRSALSFQHHAELASLPEEQQEKWLDRAEKFGWSRNELRNRVRASRKAARAANDEDASDVLSIEMNVPADRKQRWLEAASTTKQDLLSWIVSILDSAADTVIGLPGEDHTSTRQEG</sequence>
<keyword evidence="3" id="KW-1185">Reference proteome</keyword>
<feature type="region of interest" description="Disordered" evidence="1">
    <location>
        <begin position="1"/>
        <end position="40"/>
    </location>
</feature>
<dbReference type="Proteomes" id="UP001597419">
    <property type="component" value="Unassembled WGS sequence"/>
</dbReference>
<dbReference type="RefSeq" id="WP_345398164.1">
    <property type="nucleotide sequence ID" value="NZ_BAABHG010000009.1"/>
</dbReference>
<accession>A0ABW5GG53</accession>
<dbReference type="InterPro" id="IPR049735">
    <property type="entry name" value="NovE/LmbU-like"/>
</dbReference>
<protein>
    <submittedName>
        <fullName evidence="2">LmbU family transcriptional regulator</fullName>
    </submittedName>
</protein>
<evidence type="ECO:0000313" key="3">
    <source>
        <dbReference type="Proteomes" id="UP001597419"/>
    </source>
</evidence>
<organism evidence="2 3">
    <name type="scientific">Amycolatopsis samaneae</name>
    <dbReference type="NCBI Taxonomy" id="664691"/>
    <lineage>
        <taxon>Bacteria</taxon>
        <taxon>Bacillati</taxon>
        <taxon>Actinomycetota</taxon>
        <taxon>Actinomycetes</taxon>
        <taxon>Pseudonocardiales</taxon>
        <taxon>Pseudonocardiaceae</taxon>
        <taxon>Amycolatopsis</taxon>
    </lineage>
</organism>
<gene>
    <name evidence="2" type="ORF">ACFSYJ_16660</name>
</gene>